<dbReference type="InterPro" id="IPR007549">
    <property type="entry name" value="DUF512"/>
</dbReference>
<evidence type="ECO:0000313" key="4">
    <source>
        <dbReference type="Proteomes" id="UP000324298"/>
    </source>
</evidence>
<reference evidence="3 4" key="1">
    <citation type="submission" date="2019-04" db="EMBL/GenBank/DDBJ databases">
        <title>Geobacter ruber sp. nov., ferric-reducing bacteria isolated from paddy soil.</title>
        <authorList>
            <person name="Xu Z."/>
            <person name="Masuda Y."/>
            <person name="Itoh H."/>
            <person name="Senoo K."/>
        </authorList>
    </citation>
    <scope>NUCLEOTIDE SEQUENCE [LARGE SCALE GENOMIC DNA]</scope>
    <source>
        <strain evidence="3 4">Red88</strain>
    </source>
</reference>
<dbReference type="AlphaFoldDB" id="A0A5A9XGG9"/>
<accession>A0A5A9XGG9</accession>
<dbReference type="Pfam" id="PF04459">
    <property type="entry name" value="DUF512"/>
    <property type="match status" value="1"/>
</dbReference>
<evidence type="ECO:0000259" key="1">
    <source>
        <dbReference type="Pfam" id="PF04459"/>
    </source>
</evidence>
<feature type="domain" description="DUF512" evidence="1">
    <location>
        <begin position="218"/>
        <end position="417"/>
    </location>
</feature>
<comment type="caution">
    <text evidence="3">The sequence shown here is derived from an EMBL/GenBank/DDBJ whole genome shotgun (WGS) entry which is preliminary data.</text>
</comment>
<evidence type="ECO:0000259" key="2">
    <source>
        <dbReference type="Pfam" id="PF19238"/>
    </source>
</evidence>
<feature type="domain" description="Putative radical SAM N-terminal" evidence="2">
    <location>
        <begin position="69"/>
        <end position="215"/>
    </location>
</feature>
<sequence>MNGLIVETVTLCSICEEMGVEPGDRLLAVNNHPLRDIIDYSYHTAAADELLLEVAKPDGEVWELEIEREPGEPLGLTFPAPEPARCRNNCVFCFVHQLPRGLRKPLYVKDEDYRLSFLNGNYVTLANLKAPELARIIDQRLSPLYISVHATNPALREQLLGRPGIPPILDQLRELAAARISMHTQVVLCPGLNDGLELERTVDDLAGLYPAVQSLAVVPLGLTRHRGRLPQLTPVDTDYARAFVTTWGPRAKALKKRLGEPFLFLADEFYLKGGVPFPPLREYGDLPQIENGVGMVPLFLRDAAQVLRTARPVGDLRVTVVTGVSAVGFVGAFLARLEERTGARIVPLAVKNRLFGESVTVSGLVAGNDIMAALEGVEIGAGLLVPDVMLKEGEGLFLDDVPLEELQGRLGRPVLTFDGTPRGCYRALRQMARLGAGNSAPASP</sequence>
<proteinExistence type="predicted"/>
<dbReference type="InterPro" id="IPR036034">
    <property type="entry name" value="PDZ_sf"/>
</dbReference>
<dbReference type="Gene3D" id="2.30.42.10">
    <property type="match status" value="1"/>
</dbReference>
<dbReference type="InterPro" id="IPR013785">
    <property type="entry name" value="Aldolase_TIM"/>
</dbReference>
<dbReference type="RefSeq" id="WP_149307074.1">
    <property type="nucleotide sequence ID" value="NZ_SRSD01000004.1"/>
</dbReference>
<dbReference type="InterPro" id="IPR058240">
    <property type="entry name" value="rSAM_sf"/>
</dbReference>
<keyword evidence="4" id="KW-1185">Reference proteome</keyword>
<evidence type="ECO:0000313" key="3">
    <source>
        <dbReference type="EMBL" id="KAA0892136.1"/>
    </source>
</evidence>
<gene>
    <name evidence="3" type="ORF">ET418_07985</name>
</gene>
<organism evidence="3 4">
    <name type="scientific">Oryzomonas rubra</name>
    <dbReference type="NCBI Taxonomy" id="2509454"/>
    <lineage>
        <taxon>Bacteria</taxon>
        <taxon>Pseudomonadati</taxon>
        <taxon>Thermodesulfobacteriota</taxon>
        <taxon>Desulfuromonadia</taxon>
        <taxon>Geobacterales</taxon>
        <taxon>Geobacteraceae</taxon>
        <taxon>Oryzomonas</taxon>
    </lineage>
</organism>
<dbReference type="EMBL" id="SRSD01000004">
    <property type="protein sequence ID" value="KAA0892136.1"/>
    <property type="molecule type" value="Genomic_DNA"/>
</dbReference>
<dbReference type="SUPFAM" id="SSF50156">
    <property type="entry name" value="PDZ domain-like"/>
    <property type="match status" value="1"/>
</dbReference>
<dbReference type="Pfam" id="PF19238">
    <property type="entry name" value="Radical_SAM_2"/>
    <property type="match status" value="1"/>
</dbReference>
<dbReference type="InterPro" id="IPR045375">
    <property type="entry name" value="Put_radical_SAM-like_N"/>
</dbReference>
<dbReference type="Proteomes" id="UP000324298">
    <property type="component" value="Unassembled WGS sequence"/>
</dbReference>
<name>A0A5A9XGG9_9BACT</name>
<protein>
    <submittedName>
        <fullName evidence="3">DUF512 domain-containing protein</fullName>
    </submittedName>
</protein>
<dbReference type="Gene3D" id="3.20.20.70">
    <property type="entry name" value="Aldolase class I"/>
    <property type="match status" value="1"/>
</dbReference>
<dbReference type="SUPFAM" id="SSF102114">
    <property type="entry name" value="Radical SAM enzymes"/>
    <property type="match status" value="1"/>
</dbReference>
<dbReference type="OrthoDB" id="9774724at2"/>